<dbReference type="RefSeq" id="WP_192785305.1">
    <property type="nucleotide sequence ID" value="NZ_JADBEK010000001.1"/>
</dbReference>
<name>A0ABR9LUN0_9ACTN</name>
<keyword evidence="2" id="KW-1185">Reference proteome</keyword>
<sequence length="122" mass="13478">MSSLGKYRVQDLVPSAGYHLNLLAKYGFIEDAASKRTGRERPWRACVRGVRWAAGVPEPGYAEASRMLRDALIAHALDALTAFQREEAGCTAEWQDAAFVLADGAYMTPEERRETHGVAPVR</sequence>
<reference evidence="1 2" key="1">
    <citation type="submission" date="2020-10" db="EMBL/GenBank/DDBJ databases">
        <title>Sequencing the genomes of 1000 actinobacteria strains.</title>
        <authorList>
            <person name="Klenk H.-P."/>
        </authorList>
    </citation>
    <scope>NUCLEOTIDE SEQUENCE [LARGE SCALE GENOMIC DNA]</scope>
    <source>
        <strain evidence="1 2">DSM 43173</strain>
    </source>
</reference>
<dbReference type="Proteomes" id="UP000633509">
    <property type="component" value="Unassembled WGS sequence"/>
</dbReference>
<organism evidence="1 2">
    <name type="scientific">Nonomuraea angiospora</name>
    <dbReference type="NCBI Taxonomy" id="46172"/>
    <lineage>
        <taxon>Bacteria</taxon>
        <taxon>Bacillati</taxon>
        <taxon>Actinomycetota</taxon>
        <taxon>Actinomycetes</taxon>
        <taxon>Streptosporangiales</taxon>
        <taxon>Streptosporangiaceae</taxon>
        <taxon>Nonomuraea</taxon>
    </lineage>
</organism>
<evidence type="ECO:0000313" key="1">
    <source>
        <dbReference type="EMBL" id="MBE1584362.1"/>
    </source>
</evidence>
<evidence type="ECO:0008006" key="3">
    <source>
        <dbReference type="Google" id="ProtNLM"/>
    </source>
</evidence>
<gene>
    <name evidence="1" type="ORF">H4W80_002620</name>
</gene>
<protein>
    <recommendedName>
        <fullName evidence="3">Transcriptional regulator</fullName>
    </recommendedName>
</protein>
<proteinExistence type="predicted"/>
<evidence type="ECO:0000313" key="2">
    <source>
        <dbReference type="Proteomes" id="UP000633509"/>
    </source>
</evidence>
<comment type="caution">
    <text evidence="1">The sequence shown here is derived from an EMBL/GenBank/DDBJ whole genome shotgun (WGS) entry which is preliminary data.</text>
</comment>
<accession>A0ABR9LUN0</accession>
<dbReference type="EMBL" id="JADBEK010000001">
    <property type="protein sequence ID" value="MBE1584362.1"/>
    <property type="molecule type" value="Genomic_DNA"/>
</dbReference>